<dbReference type="OrthoDB" id="3340390at2759"/>
<proteinExistence type="inferred from homology"/>
<feature type="region of interest" description="Disordered" evidence="6">
    <location>
        <begin position="527"/>
        <end position="563"/>
    </location>
</feature>
<comment type="caution">
    <text evidence="8">The sequence shown here is derived from an EMBL/GenBank/DDBJ whole genome shotgun (WGS) entry which is preliminary data.</text>
</comment>
<accession>A0A1Y2DNS0</accession>
<evidence type="ECO:0000256" key="2">
    <source>
        <dbReference type="ARBA" id="ARBA00005706"/>
    </source>
</evidence>
<dbReference type="GeneID" id="63773537"/>
<feature type="domain" description="FAD-binding" evidence="7">
    <location>
        <begin position="7"/>
        <end position="360"/>
    </location>
</feature>
<evidence type="ECO:0000256" key="5">
    <source>
        <dbReference type="ARBA" id="ARBA00023002"/>
    </source>
</evidence>
<dbReference type="AlphaFoldDB" id="A0A1Y2DNS0"/>
<keyword evidence="4" id="KW-0274">FAD</keyword>
<dbReference type="InterPro" id="IPR036188">
    <property type="entry name" value="FAD/NAD-bd_sf"/>
</dbReference>
<feature type="compositionally biased region" description="Polar residues" evidence="6">
    <location>
        <begin position="552"/>
        <end position="563"/>
    </location>
</feature>
<organism evidence="8 9">
    <name type="scientific">Pseudomassariella vexata</name>
    <dbReference type="NCBI Taxonomy" id="1141098"/>
    <lineage>
        <taxon>Eukaryota</taxon>
        <taxon>Fungi</taxon>
        <taxon>Dikarya</taxon>
        <taxon>Ascomycota</taxon>
        <taxon>Pezizomycotina</taxon>
        <taxon>Sordariomycetes</taxon>
        <taxon>Xylariomycetidae</taxon>
        <taxon>Amphisphaeriales</taxon>
        <taxon>Pseudomassariaceae</taxon>
        <taxon>Pseudomassariella</taxon>
    </lineage>
</organism>
<dbReference type="GO" id="GO:0016491">
    <property type="term" value="F:oxidoreductase activity"/>
    <property type="evidence" value="ECO:0007669"/>
    <property type="project" value="UniProtKB-KW"/>
</dbReference>
<evidence type="ECO:0000259" key="7">
    <source>
        <dbReference type="Pfam" id="PF01494"/>
    </source>
</evidence>
<protein>
    <recommendedName>
        <fullName evidence="7">FAD-binding domain-containing protein</fullName>
    </recommendedName>
</protein>
<dbReference type="InParanoid" id="A0A1Y2DNS0"/>
<evidence type="ECO:0000313" key="8">
    <source>
        <dbReference type="EMBL" id="ORY60941.1"/>
    </source>
</evidence>
<evidence type="ECO:0000256" key="6">
    <source>
        <dbReference type="SAM" id="MobiDB-lite"/>
    </source>
</evidence>
<dbReference type="RefSeq" id="XP_040713168.1">
    <property type="nucleotide sequence ID" value="XM_040857325.1"/>
</dbReference>
<dbReference type="PANTHER" id="PTHR43747:SF5">
    <property type="entry name" value="FAD-BINDING DOMAIN-CONTAINING PROTEIN"/>
    <property type="match status" value="1"/>
</dbReference>
<dbReference type="EMBL" id="MCFJ01000011">
    <property type="protein sequence ID" value="ORY60941.1"/>
    <property type="molecule type" value="Genomic_DNA"/>
</dbReference>
<dbReference type="InterPro" id="IPR002938">
    <property type="entry name" value="FAD-bd"/>
</dbReference>
<evidence type="ECO:0000313" key="9">
    <source>
        <dbReference type="Proteomes" id="UP000193689"/>
    </source>
</evidence>
<evidence type="ECO:0000256" key="3">
    <source>
        <dbReference type="ARBA" id="ARBA00022630"/>
    </source>
</evidence>
<keyword evidence="5" id="KW-0560">Oxidoreductase</keyword>
<evidence type="ECO:0000256" key="1">
    <source>
        <dbReference type="ARBA" id="ARBA00005179"/>
    </source>
</evidence>
<dbReference type="SUPFAM" id="SSF51905">
    <property type="entry name" value="FAD/NAD(P)-binding domain"/>
    <property type="match status" value="1"/>
</dbReference>
<dbReference type="PANTHER" id="PTHR43747">
    <property type="entry name" value="FAD-BINDING PROTEIN"/>
    <property type="match status" value="1"/>
</dbReference>
<keyword evidence="3" id="KW-0285">Flavoprotein</keyword>
<dbReference type="InterPro" id="IPR050816">
    <property type="entry name" value="Flavin-dep_Halogenase_NPB"/>
</dbReference>
<sequence>MSIPEHAKVLVVGGGPAGSYAASALAREGIDTVVLEGDKFPRYHIGESMLPSLRHFFRFVDLDDTFVAHGFYKKIGAAFVLNKKEPAYTDFIGAGGPNAYSWNVIRSEADDLIFKHAGKSGAQIFDGVKVSAIEFAPHEGPTTADDKTLDPGRPVSATWTRKEDGTSGVIKFDYIVDASGRVGIMSTKHLKNRHFNQGLKNVASWGYWAGAGRYGVGTPQEGVPYFEALSDGSGWAWFIPLHNGTTSVGVVINQEIATCKKKQMGSPGGKVFYLEMLKSVPRILGPMLKDATLISDEIKAASDWSYSASSYASYNARIVGDAGCFIDPFFSSGVHLAVASGLSAAATICASIKGQCSEHEALEWHSKKVAEGYTRFLLIVLSALKQIREHDDPVLSDWDEAGFERAFAHFRPIIQGTADTHGELTQEEVTKTVDFCLNAFSQPVDAAKRDAVLKKVEDLKMSGTAQNHKELEASLSPDEMRILNTVRAREMVRSEDTVNIDSFTDIIDGRAINMVYGSLGLISEQEAAKKPVKKSGDVLGQLMGEDKKLPHSDQQATTPIASN</sequence>
<comment type="pathway">
    <text evidence="1">Secondary metabolite biosynthesis.</text>
</comment>
<dbReference type="GO" id="GO:0071949">
    <property type="term" value="F:FAD binding"/>
    <property type="evidence" value="ECO:0007669"/>
    <property type="project" value="InterPro"/>
</dbReference>
<dbReference type="Gene3D" id="3.50.50.60">
    <property type="entry name" value="FAD/NAD(P)-binding domain"/>
    <property type="match status" value="1"/>
</dbReference>
<comment type="similarity">
    <text evidence="2">Belongs to the flavin-dependent halogenase family.</text>
</comment>
<gene>
    <name evidence="8" type="ORF">BCR38DRAFT_374673</name>
</gene>
<reference evidence="8 9" key="1">
    <citation type="submission" date="2016-07" db="EMBL/GenBank/DDBJ databases">
        <title>Pervasive Adenine N6-methylation of Active Genes in Fungi.</title>
        <authorList>
            <consortium name="DOE Joint Genome Institute"/>
            <person name="Mondo S.J."/>
            <person name="Dannebaum R.O."/>
            <person name="Kuo R.C."/>
            <person name="Labutti K."/>
            <person name="Haridas S."/>
            <person name="Kuo A."/>
            <person name="Salamov A."/>
            <person name="Ahrendt S.R."/>
            <person name="Lipzen A."/>
            <person name="Sullivan W."/>
            <person name="Andreopoulos W.B."/>
            <person name="Clum A."/>
            <person name="Lindquist E."/>
            <person name="Daum C."/>
            <person name="Ramamoorthy G.K."/>
            <person name="Gryganskyi A."/>
            <person name="Culley D."/>
            <person name="Magnuson J.K."/>
            <person name="James T.Y."/>
            <person name="O'Malley M.A."/>
            <person name="Stajich J.E."/>
            <person name="Spatafora J.W."/>
            <person name="Visel A."/>
            <person name="Grigoriev I.V."/>
        </authorList>
    </citation>
    <scope>NUCLEOTIDE SEQUENCE [LARGE SCALE GENOMIC DNA]</scope>
    <source>
        <strain evidence="8 9">CBS 129021</strain>
    </source>
</reference>
<dbReference type="Proteomes" id="UP000193689">
    <property type="component" value="Unassembled WGS sequence"/>
</dbReference>
<evidence type="ECO:0000256" key="4">
    <source>
        <dbReference type="ARBA" id="ARBA00022827"/>
    </source>
</evidence>
<keyword evidence="9" id="KW-1185">Reference proteome</keyword>
<name>A0A1Y2DNS0_9PEZI</name>
<dbReference type="Pfam" id="PF01494">
    <property type="entry name" value="FAD_binding_3"/>
    <property type="match status" value="1"/>
</dbReference>